<evidence type="ECO:0000313" key="2">
    <source>
        <dbReference type="Proteomes" id="UP000016424"/>
    </source>
</evidence>
<proteinExistence type="predicted"/>
<dbReference type="EMBL" id="BASG01000127">
    <property type="protein sequence ID" value="GAD15451.1"/>
    <property type="molecule type" value="Genomic_DNA"/>
</dbReference>
<sequence length="63" mass="7079">MEIGTDEFLTIDLLSPMFQVNKGLPAVKHIVEDGLNGIADSRLALRIDGHEMVNQLRQTQFLE</sequence>
<evidence type="ECO:0000313" key="1">
    <source>
        <dbReference type="EMBL" id="GAD15451.1"/>
    </source>
</evidence>
<dbReference type="Proteomes" id="UP000016424">
    <property type="component" value="Unassembled WGS sequence"/>
</dbReference>
<comment type="caution">
    <text evidence="1">The sequence shown here is derived from an EMBL/GenBank/DDBJ whole genome shotgun (WGS) entry which is preliminary data.</text>
</comment>
<organism evidence="1 2">
    <name type="scientific">Geobacillus kaustophilus GBlys</name>
    <dbReference type="NCBI Taxonomy" id="1337888"/>
    <lineage>
        <taxon>Bacteria</taxon>
        <taxon>Bacillati</taxon>
        <taxon>Bacillota</taxon>
        <taxon>Bacilli</taxon>
        <taxon>Bacillales</taxon>
        <taxon>Anoxybacillaceae</taxon>
        <taxon>Geobacillus</taxon>
        <taxon>Geobacillus thermoleovorans group</taxon>
    </lineage>
</organism>
<accession>U2WWX6</accession>
<name>U2WWX6_GEOKU</name>
<gene>
    <name evidence="1" type="ORF">GBL_3668</name>
</gene>
<reference evidence="2" key="1">
    <citation type="journal article" date="2013" name="Genome">
        <title>Draft Genome Sequence of Geobacillus kaustophilus GBlys, a Lysogenic Strain with Bacteriophage phiOH2.</title>
        <authorList>
            <person name="Doi K."/>
            <person name="Mori K."/>
            <person name="Martono H."/>
            <person name="Nagayoshi Y."/>
            <person name="Fujino Y."/>
            <person name="Tashiro K."/>
            <person name="Kuhara S."/>
            <person name="Ohshima T."/>
        </authorList>
    </citation>
    <scope>NUCLEOTIDE SEQUENCE [LARGE SCALE GENOMIC DNA]</scope>
    <source>
        <strain evidence="2">GBlys</strain>
    </source>
</reference>
<protein>
    <submittedName>
        <fullName evidence="1">Uncharacterized protein</fullName>
    </submittedName>
</protein>
<dbReference type="AlphaFoldDB" id="U2WWX6"/>